<evidence type="ECO:0000259" key="1">
    <source>
        <dbReference type="Pfam" id="PF01370"/>
    </source>
</evidence>
<feature type="domain" description="NAD-dependent epimerase/dehydratase" evidence="1">
    <location>
        <begin position="1"/>
        <end position="209"/>
    </location>
</feature>
<organism evidence="2">
    <name type="scientific">marine sediment metagenome</name>
    <dbReference type="NCBI Taxonomy" id="412755"/>
    <lineage>
        <taxon>unclassified sequences</taxon>
        <taxon>metagenomes</taxon>
        <taxon>ecological metagenomes</taxon>
    </lineage>
</organism>
<dbReference type="PANTHER" id="PTHR43245">
    <property type="entry name" value="BIFUNCTIONAL POLYMYXIN RESISTANCE PROTEIN ARNA"/>
    <property type="match status" value="1"/>
</dbReference>
<comment type="caution">
    <text evidence="2">The sequence shown here is derived from an EMBL/GenBank/DDBJ whole genome shotgun (WGS) entry which is preliminary data.</text>
</comment>
<evidence type="ECO:0000313" key="2">
    <source>
        <dbReference type="EMBL" id="KKL66913.1"/>
    </source>
</evidence>
<dbReference type="InterPro" id="IPR036291">
    <property type="entry name" value="NAD(P)-bd_dom_sf"/>
</dbReference>
<dbReference type="Gene3D" id="3.40.50.720">
    <property type="entry name" value="NAD(P)-binding Rossmann-like Domain"/>
    <property type="match status" value="1"/>
</dbReference>
<gene>
    <name evidence="2" type="ORF">LCGC14_2140250</name>
</gene>
<accession>A0A0F9DYJ2</accession>
<protein>
    <recommendedName>
        <fullName evidence="1">NAD-dependent epimerase/dehydratase domain-containing protein</fullName>
    </recommendedName>
</protein>
<dbReference type="Gene3D" id="3.90.25.10">
    <property type="entry name" value="UDP-galactose 4-epimerase, domain 1"/>
    <property type="match status" value="1"/>
</dbReference>
<proteinExistence type="predicted"/>
<dbReference type="Pfam" id="PF01370">
    <property type="entry name" value="Epimerase"/>
    <property type="match status" value="1"/>
</dbReference>
<reference evidence="2" key="1">
    <citation type="journal article" date="2015" name="Nature">
        <title>Complex archaea that bridge the gap between prokaryotes and eukaryotes.</title>
        <authorList>
            <person name="Spang A."/>
            <person name="Saw J.H."/>
            <person name="Jorgensen S.L."/>
            <person name="Zaremba-Niedzwiedzka K."/>
            <person name="Martijn J."/>
            <person name="Lind A.E."/>
            <person name="van Eijk R."/>
            <person name="Schleper C."/>
            <person name="Guy L."/>
            <person name="Ettema T.J."/>
        </authorList>
    </citation>
    <scope>NUCLEOTIDE SEQUENCE</scope>
</reference>
<feature type="non-terminal residue" evidence="2">
    <location>
        <position position="1"/>
    </location>
</feature>
<dbReference type="SUPFAM" id="SSF51735">
    <property type="entry name" value="NAD(P)-binding Rossmann-fold domains"/>
    <property type="match status" value="1"/>
</dbReference>
<dbReference type="EMBL" id="LAZR01027053">
    <property type="protein sequence ID" value="KKL66913.1"/>
    <property type="molecule type" value="Genomic_DNA"/>
</dbReference>
<dbReference type="AlphaFoldDB" id="A0A0F9DYJ2"/>
<name>A0A0F9DYJ2_9ZZZZ</name>
<sequence>GSHLLEELIKNKNLEIAIVDDLSTGKLKNLPASYIVKGNLFIGKKIQDWKTNEKFDIIYHLAAKANTRANGTREFEDNIMATEAVCKLLKSNGRIIFSSSCAVYGNQRIVTEESPYQPISLYGYSKWMNELTIKANCKNYTIFRFSNVFGERQNGATEMGLVGVIEYNLKNNTKMKVFNEGANFRDYIYVKDVVNALINVKKKEIYQIGRNTTYMTLDLVKTSGVKWTYGANNTEVDTIKLDNSKLLKTGWKPTLNVVNYIGILNEKT</sequence>
<dbReference type="InterPro" id="IPR050177">
    <property type="entry name" value="Lipid_A_modif_metabolic_enz"/>
</dbReference>
<dbReference type="PANTHER" id="PTHR43245:SF13">
    <property type="entry name" value="UDP-D-APIOSE_UDP-D-XYLOSE SYNTHASE 2"/>
    <property type="match status" value="1"/>
</dbReference>
<dbReference type="InterPro" id="IPR001509">
    <property type="entry name" value="Epimerase_deHydtase"/>
</dbReference>